<protein>
    <submittedName>
        <fullName evidence="2">Cobaltochelatase subunit CobN</fullName>
    </submittedName>
</protein>
<dbReference type="CDD" id="cd10150">
    <property type="entry name" value="CobN_like"/>
    <property type="match status" value="1"/>
</dbReference>
<feature type="domain" description="CobN/magnesium chelatase" evidence="1">
    <location>
        <begin position="140"/>
        <end position="695"/>
    </location>
</feature>
<organism evidence="2 3">
    <name type="scientific">Neokomagataea tanensis NBRC 106556</name>
    <dbReference type="NCBI Taxonomy" id="1223519"/>
    <lineage>
        <taxon>Bacteria</taxon>
        <taxon>Pseudomonadati</taxon>
        <taxon>Pseudomonadota</taxon>
        <taxon>Alphaproteobacteria</taxon>
        <taxon>Acetobacterales</taxon>
        <taxon>Acetobacteraceae</taxon>
        <taxon>Neokomagataea</taxon>
    </lineage>
</organism>
<keyword evidence="3" id="KW-1185">Reference proteome</keyword>
<evidence type="ECO:0000313" key="2">
    <source>
        <dbReference type="EMBL" id="GBR45626.1"/>
    </source>
</evidence>
<feature type="domain" description="CobN/magnesium chelatase" evidence="1">
    <location>
        <begin position="698"/>
        <end position="1109"/>
    </location>
</feature>
<dbReference type="NCBIfam" id="NF008973">
    <property type="entry name" value="PRK12321.1"/>
    <property type="match status" value="1"/>
</dbReference>
<dbReference type="RefSeq" id="WP_068168268.1">
    <property type="nucleotide sequence ID" value="NZ_BAQB01000008.1"/>
</dbReference>
<evidence type="ECO:0000313" key="3">
    <source>
        <dbReference type="Proteomes" id="UP001062443"/>
    </source>
</evidence>
<dbReference type="PANTHER" id="PTHR44119">
    <property type="entry name" value="MAGNESIUM-CHELATASE SUBUNIT CHLH, CHLOROPLASTIC"/>
    <property type="match status" value="1"/>
</dbReference>
<dbReference type="PANTHER" id="PTHR44119:SF4">
    <property type="entry name" value="AEROBIC COBALTOCHELATASE SUBUNIT COBN"/>
    <property type="match status" value="1"/>
</dbReference>
<comment type="caution">
    <text evidence="2">The sequence shown here is derived from an EMBL/GenBank/DDBJ whole genome shotgun (WGS) entry which is preliminary data.</text>
</comment>
<evidence type="ECO:0000259" key="1">
    <source>
        <dbReference type="Pfam" id="PF02514"/>
    </source>
</evidence>
<accession>A0ABQ0QI70</accession>
<gene>
    <name evidence="2" type="ORF">AA106556_0835</name>
</gene>
<dbReference type="InterPro" id="IPR003672">
    <property type="entry name" value="CobN/Mg_chltase"/>
</dbReference>
<proteinExistence type="predicted"/>
<dbReference type="Pfam" id="PF02514">
    <property type="entry name" value="CobN-Mg_chel"/>
    <property type="match status" value="2"/>
</dbReference>
<dbReference type="EMBL" id="BAQB01000008">
    <property type="protein sequence ID" value="GBR45626.1"/>
    <property type="molecule type" value="Genomic_DNA"/>
</dbReference>
<name>A0ABQ0QI70_9PROT</name>
<dbReference type="Proteomes" id="UP001062443">
    <property type="component" value="Unassembled WGS sequence"/>
</dbReference>
<sequence>MHIIARERHGIDDQAVAEEYNHPPADVVVLSFSDSDLLGLERAYAAMDGGFTLRLMNLARLRHPMSADLYIEQTLEQSRCVVIRLLGGVDYWRYGAEEVRNACRARGIPLVLLPGDARDDGRLQDWSTVDVDIHRRLAGFLREAGPENLSASLRLMGVLAGYGQDDGAEPVPLPPAGVYRVDGPAEGAVGRVSVVFYRAHVLASDCAPIDALVEAFAERQIRVEALYAASLRNKDAGRWVENRLREFQPQIVVNATLFAAREADSPSPLDVAKVPVLQALQPGSTLKAWGESSRGLGQADLAMQVALPELDGRLCSAPISFKAENELGAPARREAHAAGIGQVVQQAERWMALQQTQRAERRVAIVLSDYPGAVDVEGQAGHAVGLDSFASLVELLKTLKHEGYMLGDVLPDADALACALGRAADGVTAEVIYSAEAYRAAFEALPVAFREAVVDLWGVPTGPITARFLRFGHVVVALQPERGALQDRKAQYHDPDVAPAHAYIGFYVWLRSVQDVHAVVHMGTHGTTEWLPGKAVALSEGCAPSVLMRGVPVLYPFIVNNPGEAAAAKRRLGAVTIGHMTPPFTQAGSSEERGDALAVVEIERLIDEYAEADGLDRRRSALLRGEIFRKAEAAGLLAESGVRAGQDDEDAALARLDSYLCDVKDLQIRDGLHIFGQVAPKAEALVEGMAQICGVSEETVLERLRWSAEQEMRSLLAGLEGAFVEPGPAGAPSRGRFDVLPTGRNLSTVDPRAIPTPSAVALARVQVQELLERHEQEEGEPLTQLVLDVWGSASLRTGGEDLALALLLMGVEPEWDAGSGRVSGVAVLPMAVLGRPRVDVTLRISGLFRDAFPAQIALFDQAVQAVSAREGEGEENPLAYSVQGLEPQERHKATARIFGVAPGGYGTGLEAMLRTGEWVSREMLGDAYLAGNDWTYGQGRDGVRDQAVLSERLRKAEAVLHVQDHAEVDLLETADYAAHEAGLAAAAERLGGAPRIWHGESTATSLRLRDLEAEVARVVRGRLVNQRWLEGMQRHGYRGAGEISRGVEALCGFAALLPGRFDRQFDLVFAATLGDTACDAFLQEHNPDAREAMRRRMDEMVRRGLWHPRVNSVHAALAGEA</sequence>
<reference evidence="2" key="1">
    <citation type="submission" date="2013-04" db="EMBL/GenBank/DDBJ databases">
        <title>The genome sequencing project of 58 acetic acid bacteria.</title>
        <authorList>
            <person name="Okamoto-Kainuma A."/>
            <person name="Ishikawa M."/>
            <person name="Umino S."/>
            <person name="Koizumi Y."/>
            <person name="Shiwa Y."/>
            <person name="Yoshikawa H."/>
            <person name="Matsutani M."/>
            <person name="Matsushita K."/>
        </authorList>
    </citation>
    <scope>NUCLEOTIDE SEQUENCE</scope>
    <source>
        <strain evidence="2">NBRC 106556</strain>
    </source>
</reference>